<dbReference type="Proteomes" id="UP000070498">
    <property type="component" value="Unassembled WGS sequence"/>
</dbReference>
<evidence type="ECO:0000313" key="2">
    <source>
        <dbReference type="Proteomes" id="UP000070498"/>
    </source>
</evidence>
<proteinExistence type="predicted"/>
<protein>
    <submittedName>
        <fullName evidence="1">Uncharacterized protein</fullName>
    </submittedName>
</protein>
<name>A0A135NYQ2_9HYPH</name>
<organism evidence="1 2">
    <name type="scientific">Agrobacterium bohemicum</name>
    <dbReference type="NCBI Taxonomy" id="2052828"/>
    <lineage>
        <taxon>Bacteria</taxon>
        <taxon>Pseudomonadati</taxon>
        <taxon>Pseudomonadota</taxon>
        <taxon>Alphaproteobacteria</taxon>
        <taxon>Hyphomicrobiales</taxon>
        <taxon>Rhizobiaceae</taxon>
        <taxon>Rhizobium/Agrobacterium group</taxon>
        <taxon>Agrobacterium</taxon>
    </lineage>
</organism>
<evidence type="ECO:0000313" key="1">
    <source>
        <dbReference type="EMBL" id="KXG84276.1"/>
    </source>
</evidence>
<sequence length="71" mass="7540">MSGRTEGGERHALLSYIILTTSKKICFGTWEGLDHPAAVLPNPHHSSFEACTEEPQEVSATIGASSVTDLG</sequence>
<reference evidence="1 2" key="1">
    <citation type="submission" date="2015-11" db="EMBL/GenBank/DDBJ databases">
        <title>Draft genome sequence of Agrobacterium sp. R89-1.</title>
        <authorList>
            <person name="Zahradnik J."/>
            <person name="Kyslikova E."/>
            <person name="Palyzova A."/>
            <person name="Kyslik P."/>
        </authorList>
    </citation>
    <scope>NUCLEOTIDE SEQUENCE [LARGE SCALE GENOMIC DNA]</scope>
    <source>
        <strain evidence="1 2">R89-1</strain>
    </source>
</reference>
<comment type="caution">
    <text evidence="1">The sequence shown here is derived from an EMBL/GenBank/DDBJ whole genome shotgun (WGS) entry which is preliminary data.</text>
</comment>
<keyword evidence="2" id="KW-1185">Reference proteome</keyword>
<dbReference type="AlphaFoldDB" id="A0A135NYQ2"/>
<accession>A0A135NYQ2</accession>
<gene>
    <name evidence="1" type="ORF">ATO67_12140</name>
</gene>
<dbReference type="EMBL" id="LNUW01000037">
    <property type="protein sequence ID" value="KXG84276.1"/>
    <property type="molecule type" value="Genomic_DNA"/>
</dbReference>